<dbReference type="PANTHER" id="PTHR11740">
    <property type="entry name" value="CASEIN KINASE II SUBUNIT BETA"/>
    <property type="match status" value="1"/>
</dbReference>
<comment type="subunit">
    <text evidence="2">Tetramer of two alpha and two beta subunits.</text>
</comment>
<evidence type="ECO:0000256" key="3">
    <source>
        <dbReference type="SAM" id="MobiDB-lite"/>
    </source>
</evidence>
<dbReference type="EMBL" id="JANTQA010000060">
    <property type="protein sequence ID" value="KAJ3427967.1"/>
    <property type="molecule type" value="Genomic_DNA"/>
</dbReference>
<proteinExistence type="inferred from homology"/>
<dbReference type="PRINTS" id="PR00472">
    <property type="entry name" value="CASNKINASEII"/>
</dbReference>
<dbReference type="InterPro" id="IPR000704">
    <property type="entry name" value="Casein_kinase_II_reg-sub"/>
</dbReference>
<gene>
    <name evidence="4" type="ORF">M0812_25598</name>
</gene>
<dbReference type="SMART" id="SM01085">
    <property type="entry name" value="CK_II_beta"/>
    <property type="match status" value="1"/>
</dbReference>
<keyword evidence="4" id="KW-0418">Kinase</keyword>
<keyword evidence="4" id="KW-0808">Transferase</keyword>
<comment type="caution">
    <text evidence="4">The sequence shown here is derived from an EMBL/GenBank/DDBJ whole genome shotgun (WGS) entry which is preliminary data.</text>
</comment>
<evidence type="ECO:0000313" key="4">
    <source>
        <dbReference type="EMBL" id="KAJ3427967.1"/>
    </source>
</evidence>
<dbReference type="AlphaFoldDB" id="A0AAV7YJ56"/>
<dbReference type="SUPFAM" id="SSF57798">
    <property type="entry name" value="Casein kinase II beta subunit"/>
    <property type="match status" value="1"/>
</dbReference>
<comment type="similarity">
    <text evidence="1 2">Belongs to the casein kinase 2 subunit beta family.</text>
</comment>
<feature type="compositionally biased region" description="Basic and acidic residues" evidence="3">
    <location>
        <begin position="215"/>
        <end position="225"/>
    </location>
</feature>
<dbReference type="Pfam" id="PF01214">
    <property type="entry name" value="CK_II_beta"/>
    <property type="match status" value="1"/>
</dbReference>
<dbReference type="Gene3D" id="1.10.1820.10">
    <property type="entry name" value="protein kinase ck2 holoenzyme, chain C, domain 1"/>
    <property type="match status" value="1"/>
</dbReference>
<evidence type="ECO:0000256" key="2">
    <source>
        <dbReference type="RuleBase" id="RU361268"/>
    </source>
</evidence>
<evidence type="ECO:0000256" key="1">
    <source>
        <dbReference type="ARBA" id="ARBA00006941"/>
    </source>
</evidence>
<dbReference type="Proteomes" id="UP001146793">
    <property type="component" value="Unassembled WGS sequence"/>
</dbReference>
<dbReference type="Gene3D" id="2.20.25.20">
    <property type="match status" value="1"/>
</dbReference>
<organism evidence="4 5">
    <name type="scientific">Anaeramoeba flamelloides</name>
    <dbReference type="NCBI Taxonomy" id="1746091"/>
    <lineage>
        <taxon>Eukaryota</taxon>
        <taxon>Metamonada</taxon>
        <taxon>Anaeramoebidae</taxon>
        <taxon>Anaeramoeba</taxon>
    </lineage>
</organism>
<evidence type="ECO:0000313" key="5">
    <source>
        <dbReference type="Proteomes" id="UP001146793"/>
    </source>
</evidence>
<feature type="region of interest" description="Disordered" evidence="3">
    <location>
        <begin position="202"/>
        <end position="236"/>
    </location>
</feature>
<dbReference type="FunFam" id="2.20.25.20:FF:000001">
    <property type="entry name" value="Casein kinase II subunit beta"/>
    <property type="match status" value="1"/>
</dbReference>
<dbReference type="GO" id="GO:0016301">
    <property type="term" value="F:kinase activity"/>
    <property type="evidence" value="ECO:0007669"/>
    <property type="project" value="UniProtKB-KW"/>
</dbReference>
<dbReference type="InterPro" id="IPR016149">
    <property type="entry name" value="Casein_kin_II_reg-sub_N"/>
</dbReference>
<dbReference type="PANTHER" id="PTHR11740:SF0">
    <property type="entry name" value="CASEIN KINASE II SUBUNIT BETA"/>
    <property type="match status" value="1"/>
</dbReference>
<dbReference type="GO" id="GO:0005956">
    <property type="term" value="C:protein kinase CK2 complex"/>
    <property type="evidence" value="ECO:0007669"/>
    <property type="project" value="UniProtKB-UniRule"/>
</dbReference>
<name>A0AAV7YJ56_9EUKA</name>
<protein>
    <recommendedName>
        <fullName evidence="2">Casein kinase II subunit beta</fullName>
        <shortName evidence="2">CK II beta</shortName>
    </recommendedName>
</protein>
<sequence>MSDEEEQSWVRWFVSQKDHEVFCKVSEWYYEDNFNLTGLSNFIPYYSLALIMIRSKEYNEEFDKLSKEQLKIVDRASRVLFGLIHARFIITPAGTQLMLKKYEKGVFGTCPRVYCEFQPCLPVGLSDVPGQSSMKLFCPRCEKVYQPINPRHAQFDGAYFGTTFAHNLLNTSKDLKPLHPTHRYVPRIYGFRISQKISRYCKNPEEKKKKNKKKKETEKNIEKIQKTSTVETIEKK</sequence>
<dbReference type="GO" id="GO:0019887">
    <property type="term" value="F:protein kinase regulator activity"/>
    <property type="evidence" value="ECO:0007669"/>
    <property type="project" value="InterPro"/>
</dbReference>
<accession>A0AAV7YJ56</accession>
<dbReference type="GO" id="GO:0005737">
    <property type="term" value="C:cytoplasm"/>
    <property type="evidence" value="ECO:0007669"/>
    <property type="project" value="TreeGrafter"/>
</dbReference>
<reference evidence="4" key="1">
    <citation type="submission" date="2022-08" db="EMBL/GenBank/DDBJ databases">
        <title>Novel sulphate-reducing endosymbionts in the free-living metamonad Anaeramoeba.</title>
        <authorList>
            <person name="Jerlstrom-Hultqvist J."/>
            <person name="Cepicka I."/>
            <person name="Gallot-Lavallee L."/>
            <person name="Salas-Leiva D."/>
            <person name="Curtis B.A."/>
            <person name="Zahonova K."/>
            <person name="Pipaliya S."/>
            <person name="Dacks J."/>
            <person name="Roger A.J."/>
        </authorList>
    </citation>
    <scope>NUCLEOTIDE SEQUENCE</scope>
    <source>
        <strain evidence="4">Busselton2</strain>
    </source>
</reference>
<dbReference type="FunFam" id="1.10.1820.10:FF:000005">
    <property type="entry name" value="Casein kinase II subunit beta"/>
    <property type="match status" value="1"/>
</dbReference>
<dbReference type="InterPro" id="IPR035991">
    <property type="entry name" value="Casein_kinase_II_beta-like"/>
</dbReference>